<evidence type="ECO:0000313" key="2">
    <source>
        <dbReference type="EMBL" id="KTB29553.1"/>
    </source>
</evidence>
<comment type="caution">
    <text evidence="2">The sequence shown here is derived from an EMBL/GenBank/DDBJ whole genome shotgun (WGS) entry which is preliminary data.</text>
</comment>
<dbReference type="AlphaFoldDB" id="A0A0W0EZX1"/>
<feature type="region of interest" description="Disordered" evidence="1">
    <location>
        <begin position="135"/>
        <end position="183"/>
    </location>
</feature>
<dbReference type="Proteomes" id="UP000054988">
    <property type="component" value="Unassembled WGS sequence"/>
</dbReference>
<organism evidence="2 3">
    <name type="scientific">Moniliophthora roreri</name>
    <name type="common">Frosty pod rot fungus</name>
    <name type="synonym">Monilia roreri</name>
    <dbReference type="NCBI Taxonomy" id="221103"/>
    <lineage>
        <taxon>Eukaryota</taxon>
        <taxon>Fungi</taxon>
        <taxon>Dikarya</taxon>
        <taxon>Basidiomycota</taxon>
        <taxon>Agaricomycotina</taxon>
        <taxon>Agaricomycetes</taxon>
        <taxon>Agaricomycetidae</taxon>
        <taxon>Agaricales</taxon>
        <taxon>Marasmiineae</taxon>
        <taxon>Marasmiaceae</taxon>
        <taxon>Moniliophthora</taxon>
    </lineage>
</organism>
<feature type="region of interest" description="Disordered" evidence="1">
    <location>
        <begin position="531"/>
        <end position="577"/>
    </location>
</feature>
<name>A0A0W0EZX1_MONRR</name>
<feature type="compositionally biased region" description="Acidic residues" evidence="1">
    <location>
        <begin position="349"/>
        <end position="360"/>
    </location>
</feature>
<reference evidence="2 3" key="1">
    <citation type="submission" date="2015-12" db="EMBL/GenBank/DDBJ databases">
        <title>Draft genome sequence of Moniliophthora roreri, the causal agent of frosty pod rot of cacao.</title>
        <authorList>
            <person name="Aime M.C."/>
            <person name="Diaz-Valderrama J.R."/>
            <person name="Kijpornyongpan T."/>
            <person name="Phillips-Mora W."/>
        </authorList>
    </citation>
    <scope>NUCLEOTIDE SEQUENCE [LARGE SCALE GENOMIC DNA]</scope>
    <source>
        <strain evidence="2 3">MCA 2952</strain>
    </source>
</reference>
<dbReference type="EMBL" id="LATX01002429">
    <property type="protein sequence ID" value="KTB29553.1"/>
    <property type="molecule type" value="Genomic_DNA"/>
</dbReference>
<accession>A0A0W0EZX1</accession>
<gene>
    <name evidence="2" type="ORF">WG66_17871</name>
</gene>
<feature type="region of interest" description="Disordered" evidence="1">
    <location>
        <begin position="346"/>
        <end position="373"/>
    </location>
</feature>
<protein>
    <submittedName>
        <fullName evidence="2">Uncharacterized protein</fullName>
    </submittedName>
</protein>
<feature type="compositionally biased region" description="Basic and acidic residues" evidence="1">
    <location>
        <begin position="361"/>
        <end position="371"/>
    </location>
</feature>
<sequence>MGQNLLGRDIQQSTMTQVWLHLGNTKPQALIQVENALWMELQAMAMEERSAKEALSNFLNVGLEIKPMKKVQSNDHTLHHYLEYNPDPSFVVEYDPADIGLVDHMDQAQKISSEEQSSEEESDKRGLVGNAQVSPEIVTHNQPEVHTESTVQPTDEEVQMESPHLPKEPPLTEASVEHDEVSQFQKEIDALLERAGPPRSLNWPASDDTPLSDSNNLQAHFVALSAPLSTTSSSSQLSSNRTETSPLHLSASFESFSHGYSSGGQGVYSGYSSGFLSSFSGYEGGHSGSSLPASSTEIEKDNEDINEIPVLDLSTAKTPEVSLPINRPPSPKFTMDNFAVNFYVKSGDENETEGEDEKEIEDERKKERESNSHGYGTNKYIQISKEAYQDWLEETTIDVVDPKQSDKVQNIKDISKVYASKASDPENCALDADGNLLDPEHIQWQHDPDDNKVHLMFDEKRNVDEYMEAVPKKDEPMVEEGASDLINLDANNDIEANHRAFLILSAGLHLIVIAVRHSDRNKKKPQIVIKIDPPEPKKSKKKAESLVGKAGKKTQNLAASKSDKLSTGLPLLSESSD</sequence>
<evidence type="ECO:0000313" key="3">
    <source>
        <dbReference type="Proteomes" id="UP000054988"/>
    </source>
</evidence>
<feature type="compositionally biased region" description="Polar residues" evidence="1">
    <location>
        <begin position="139"/>
        <end position="153"/>
    </location>
</feature>
<evidence type="ECO:0000256" key="1">
    <source>
        <dbReference type="SAM" id="MobiDB-lite"/>
    </source>
</evidence>
<proteinExistence type="predicted"/>